<organism evidence="1 2">
    <name type="scientific">Phyllobacterium zundukense</name>
    <dbReference type="NCBI Taxonomy" id="1867719"/>
    <lineage>
        <taxon>Bacteria</taxon>
        <taxon>Pseudomonadati</taxon>
        <taxon>Pseudomonadota</taxon>
        <taxon>Alphaproteobacteria</taxon>
        <taxon>Hyphomicrobiales</taxon>
        <taxon>Phyllobacteriaceae</taxon>
        <taxon>Phyllobacterium</taxon>
    </lineage>
</organism>
<gene>
    <name evidence="1" type="ORF">N8E88_18450</name>
</gene>
<sequence length="26" mass="3073">MLDHYRSSGRGWQGRIDEALRKSIQL</sequence>
<name>A0ACD4DA24_9HYPH</name>
<accession>A0ACD4DA24</accession>
<dbReference type="Proteomes" id="UP001061991">
    <property type="component" value="Chromosome"/>
</dbReference>
<protein>
    <submittedName>
        <fullName evidence="1">BrnA antitoxin family protein</fullName>
    </submittedName>
</protein>
<keyword evidence="2" id="KW-1185">Reference proteome</keyword>
<reference evidence="1" key="1">
    <citation type="submission" date="2022-09" db="EMBL/GenBank/DDBJ databases">
        <title>Interaction between co-microsymbionts with complementary sets of symbiotic genes in legume-rhizobium systems.</title>
        <authorList>
            <person name="Safronova V."/>
            <person name="Sazanova A."/>
            <person name="Afonin A."/>
            <person name="Chirak E."/>
        </authorList>
    </citation>
    <scope>NUCLEOTIDE SEQUENCE</scope>
    <source>
        <strain evidence="1">A18/3m</strain>
    </source>
</reference>
<dbReference type="EMBL" id="CP104973">
    <property type="protein sequence ID" value="UXN62654.1"/>
    <property type="molecule type" value="Genomic_DNA"/>
</dbReference>
<proteinExistence type="predicted"/>
<evidence type="ECO:0000313" key="1">
    <source>
        <dbReference type="EMBL" id="UXN62654.1"/>
    </source>
</evidence>
<evidence type="ECO:0000313" key="2">
    <source>
        <dbReference type="Proteomes" id="UP001061991"/>
    </source>
</evidence>